<dbReference type="Proteomes" id="UP000181790">
    <property type="component" value="Unassembled WGS sequence"/>
</dbReference>
<evidence type="ECO:0000313" key="5">
    <source>
        <dbReference type="Proteomes" id="UP000181790"/>
    </source>
</evidence>
<feature type="domain" description="Beta-Casp" evidence="3">
    <location>
        <begin position="268"/>
        <end position="393"/>
    </location>
</feature>
<dbReference type="SMART" id="SM00849">
    <property type="entry name" value="Lactamase_B"/>
    <property type="match status" value="1"/>
</dbReference>
<dbReference type="PANTHER" id="PTHR11203">
    <property type="entry name" value="CLEAVAGE AND POLYADENYLATION SPECIFICITY FACTOR FAMILY MEMBER"/>
    <property type="match status" value="1"/>
</dbReference>
<dbReference type="Gene3D" id="3.60.15.10">
    <property type="entry name" value="Ribonuclease Z/Hydroxyacylglutathione hydrolase-like"/>
    <property type="match status" value="1"/>
</dbReference>
<dbReference type="InterPro" id="IPR050698">
    <property type="entry name" value="MBL"/>
</dbReference>
<name>A0A1S2VMR9_9BACT</name>
<dbReference type="RefSeq" id="WP_071502487.1">
    <property type="nucleotide sequence ID" value="NZ_MORL01000003.1"/>
</dbReference>
<dbReference type="EMBL" id="MORL01000003">
    <property type="protein sequence ID" value="OIN59690.1"/>
    <property type="molecule type" value="Genomic_DNA"/>
</dbReference>
<dbReference type="OrthoDB" id="9803916at2"/>
<evidence type="ECO:0000313" key="4">
    <source>
        <dbReference type="EMBL" id="OIN59690.1"/>
    </source>
</evidence>
<dbReference type="Pfam" id="PF10996">
    <property type="entry name" value="Beta-Casp"/>
    <property type="match status" value="1"/>
</dbReference>
<feature type="domain" description="Metallo-beta-lactamase" evidence="2">
    <location>
        <begin position="13"/>
        <end position="263"/>
    </location>
</feature>
<evidence type="ECO:0000259" key="3">
    <source>
        <dbReference type="SMART" id="SM01027"/>
    </source>
</evidence>
<dbReference type="SMART" id="SM01027">
    <property type="entry name" value="Beta-Casp"/>
    <property type="match status" value="1"/>
</dbReference>
<dbReference type="Pfam" id="PF07521">
    <property type="entry name" value="RMMBL"/>
    <property type="match status" value="1"/>
</dbReference>
<keyword evidence="5" id="KW-1185">Reference proteome</keyword>
<comment type="caution">
    <text evidence="4">The sequence shown here is derived from an EMBL/GenBank/DDBJ whole genome shotgun (WGS) entry which is preliminary data.</text>
</comment>
<dbReference type="PANTHER" id="PTHR11203:SF37">
    <property type="entry name" value="INTEGRATOR COMPLEX SUBUNIT 11"/>
    <property type="match status" value="1"/>
</dbReference>
<organism evidence="4 5">
    <name type="scientific">Arsenicibacter rosenii</name>
    <dbReference type="NCBI Taxonomy" id="1750698"/>
    <lineage>
        <taxon>Bacteria</taxon>
        <taxon>Pseudomonadati</taxon>
        <taxon>Bacteroidota</taxon>
        <taxon>Cytophagia</taxon>
        <taxon>Cytophagales</taxon>
        <taxon>Spirosomataceae</taxon>
        <taxon>Arsenicibacter</taxon>
    </lineage>
</organism>
<dbReference type="Gene3D" id="3.40.50.10890">
    <property type="match status" value="1"/>
</dbReference>
<dbReference type="Pfam" id="PF00753">
    <property type="entry name" value="Lactamase_B"/>
    <property type="match status" value="1"/>
</dbReference>
<protein>
    <submittedName>
        <fullName evidence="4">MBL fold hydrolase</fullName>
    </submittedName>
</protein>
<evidence type="ECO:0000259" key="2">
    <source>
        <dbReference type="SMART" id="SM00849"/>
    </source>
</evidence>
<dbReference type="SUPFAM" id="SSF56281">
    <property type="entry name" value="Metallo-hydrolase/oxidoreductase"/>
    <property type="match status" value="1"/>
</dbReference>
<dbReference type="InterPro" id="IPR036866">
    <property type="entry name" value="RibonucZ/Hydroxyglut_hydro"/>
</dbReference>
<dbReference type="InterPro" id="IPR011108">
    <property type="entry name" value="RMMBL"/>
</dbReference>
<dbReference type="AlphaFoldDB" id="A0A1S2VMR9"/>
<reference evidence="4 5" key="1">
    <citation type="submission" date="2016-10" db="EMBL/GenBank/DDBJ databases">
        <title>Arsenicibacter rosenii gen. nov., sp. nov., an efficient arsenic-methylating bacterium isolated from an arsenic-contaminated paddy soil.</title>
        <authorList>
            <person name="Huang K."/>
        </authorList>
    </citation>
    <scope>NUCLEOTIDE SEQUENCE [LARGE SCALE GENOMIC DNA]</scope>
    <source>
        <strain evidence="4 5">SM-1</strain>
    </source>
</reference>
<gene>
    <name evidence="4" type="ORF">BLX24_07430</name>
</gene>
<dbReference type="InterPro" id="IPR022712">
    <property type="entry name" value="Beta_Casp"/>
</dbReference>
<evidence type="ECO:0000256" key="1">
    <source>
        <dbReference type="ARBA" id="ARBA00022801"/>
    </source>
</evidence>
<dbReference type="InterPro" id="IPR001279">
    <property type="entry name" value="Metallo-B-lactamas"/>
</dbReference>
<sequence length="479" mass="53803">MKLSFLGAARQVTGSMYLLETEDDYRILIDCGSDLERSNGQTPPTAPITGGHATGFFPFEPSSIHLVLLTHAHVDHSGNLPNLYREGYEGQILCTEATHSLTELLLKDAASLNQKRINELNASKKKRVKDRQQQLQKDLYLDKQVRETMENVVSIQFNRRFRVNDSVDVTFIPAGHLLGAAHIVLNIRENGERKSICFSGDIGRKNYPLLTDPAPVPQVDYLVCESTYGNRLHEDLKKPEEALADVIKRTCIDIPGRLIIPSFSVGRTQALLYTLNKLYTDYNFPPIKVFSDSPLALESTRVYEKNIRLLNADAREFYEENESLFDFENFQYLESAKASKAISNHYEPCIIISSSGMVQGGRVEYHVANNISNPYCTILMIGYCAEGTLGWRLLNGQSTLTIKGKEHAVMANIEKVDVFSGHGDRDDLMRFVGMQSTQTLKQVFLVHGEYPSMEAFQQTLTEAGYANVTIPKKGDSFDL</sequence>
<dbReference type="GO" id="GO:0016787">
    <property type="term" value="F:hydrolase activity"/>
    <property type="evidence" value="ECO:0007669"/>
    <property type="project" value="UniProtKB-KW"/>
</dbReference>
<dbReference type="CDD" id="cd16295">
    <property type="entry name" value="TTHA0252-CPSF-like_MBL-fold"/>
    <property type="match status" value="1"/>
</dbReference>
<accession>A0A1S2VMR9</accession>
<dbReference type="GO" id="GO:0004521">
    <property type="term" value="F:RNA endonuclease activity"/>
    <property type="evidence" value="ECO:0007669"/>
    <property type="project" value="TreeGrafter"/>
</dbReference>
<proteinExistence type="predicted"/>
<keyword evidence="1 4" id="KW-0378">Hydrolase</keyword>